<evidence type="ECO:0000313" key="2">
    <source>
        <dbReference type="Proteomes" id="UP001168877"/>
    </source>
</evidence>
<comment type="caution">
    <text evidence="1">The sequence shown here is derived from an EMBL/GenBank/DDBJ whole genome shotgun (WGS) entry which is preliminary data.</text>
</comment>
<dbReference type="AlphaFoldDB" id="A0AA39S6B5"/>
<sequence>MFHRNIQILVLLHLRKTREKGRIPDVSLELAQSLASCLVQLSIDTAFMNCVALCNCPLTPGQSLGQVIASKLATANHARSNEYVLVRALGVLELYDQQILVRFGLPGYEGKPQSKQEDILIYLYTNWEDLQADSFVVETLKDTKFVRNANEFSMDLSKPKDLFDLANAILTSVFSGERKKFLGERFDTDFSLVGNWSSAIIHQARLSWVDF</sequence>
<evidence type="ECO:0000313" key="1">
    <source>
        <dbReference type="EMBL" id="KAK0586428.1"/>
    </source>
</evidence>
<dbReference type="PANTHER" id="PTHR15600">
    <property type="entry name" value="SACSIN"/>
    <property type="match status" value="1"/>
</dbReference>
<gene>
    <name evidence="1" type="ORF">LWI29_006705</name>
</gene>
<dbReference type="InterPro" id="IPR052972">
    <property type="entry name" value="Sacsin_chaperone_reg"/>
</dbReference>
<dbReference type="GO" id="GO:0030544">
    <property type="term" value="F:Hsp70 protein binding"/>
    <property type="evidence" value="ECO:0007669"/>
    <property type="project" value="TreeGrafter"/>
</dbReference>
<organism evidence="1 2">
    <name type="scientific">Acer saccharum</name>
    <name type="common">Sugar maple</name>
    <dbReference type="NCBI Taxonomy" id="4024"/>
    <lineage>
        <taxon>Eukaryota</taxon>
        <taxon>Viridiplantae</taxon>
        <taxon>Streptophyta</taxon>
        <taxon>Embryophyta</taxon>
        <taxon>Tracheophyta</taxon>
        <taxon>Spermatophyta</taxon>
        <taxon>Magnoliopsida</taxon>
        <taxon>eudicotyledons</taxon>
        <taxon>Gunneridae</taxon>
        <taxon>Pentapetalae</taxon>
        <taxon>rosids</taxon>
        <taxon>malvids</taxon>
        <taxon>Sapindales</taxon>
        <taxon>Sapindaceae</taxon>
        <taxon>Hippocastanoideae</taxon>
        <taxon>Acereae</taxon>
        <taxon>Acer</taxon>
    </lineage>
</organism>
<dbReference type="EMBL" id="JAUESC010000382">
    <property type="protein sequence ID" value="KAK0586428.1"/>
    <property type="molecule type" value="Genomic_DNA"/>
</dbReference>
<dbReference type="PANTHER" id="PTHR15600:SF42">
    <property type="entry name" value="SACSIN"/>
    <property type="match status" value="1"/>
</dbReference>
<proteinExistence type="predicted"/>
<keyword evidence="2" id="KW-1185">Reference proteome</keyword>
<accession>A0AA39S6B5</accession>
<reference evidence="1" key="2">
    <citation type="submission" date="2023-06" db="EMBL/GenBank/DDBJ databases">
        <authorList>
            <person name="Swenson N.G."/>
            <person name="Wegrzyn J.L."/>
            <person name="Mcevoy S.L."/>
        </authorList>
    </citation>
    <scope>NUCLEOTIDE SEQUENCE</scope>
    <source>
        <strain evidence="1">NS2018</strain>
        <tissue evidence="1">Leaf</tissue>
    </source>
</reference>
<reference evidence="1" key="1">
    <citation type="journal article" date="2022" name="Plant J.">
        <title>Strategies of tolerance reflected in two North American maple genomes.</title>
        <authorList>
            <person name="McEvoy S.L."/>
            <person name="Sezen U.U."/>
            <person name="Trouern-Trend A."/>
            <person name="McMahon S.M."/>
            <person name="Schaberg P.G."/>
            <person name="Yang J."/>
            <person name="Wegrzyn J.L."/>
            <person name="Swenson N.G."/>
        </authorList>
    </citation>
    <scope>NUCLEOTIDE SEQUENCE</scope>
    <source>
        <strain evidence="1">NS2018</strain>
    </source>
</reference>
<name>A0AA39S6B5_ACESA</name>
<dbReference type="Proteomes" id="UP001168877">
    <property type="component" value="Unassembled WGS sequence"/>
</dbReference>
<protein>
    <submittedName>
        <fullName evidence="1">Uncharacterized protein</fullName>
    </submittedName>
</protein>